<accession>A0AAV2MNM8</accession>
<evidence type="ECO:0000256" key="1">
    <source>
        <dbReference type="SAM" id="MobiDB-lite"/>
    </source>
</evidence>
<feature type="compositionally biased region" description="Polar residues" evidence="1">
    <location>
        <begin position="258"/>
        <end position="267"/>
    </location>
</feature>
<feature type="compositionally biased region" description="Polar residues" evidence="1">
    <location>
        <begin position="18"/>
        <end position="37"/>
    </location>
</feature>
<feature type="compositionally biased region" description="Polar residues" evidence="1">
    <location>
        <begin position="175"/>
        <end position="184"/>
    </location>
</feature>
<feature type="compositionally biased region" description="Basic and acidic residues" evidence="1">
    <location>
        <begin position="304"/>
        <end position="321"/>
    </location>
</feature>
<feature type="compositionally biased region" description="Basic residues" evidence="1">
    <location>
        <begin position="386"/>
        <end position="395"/>
    </location>
</feature>
<evidence type="ECO:0000313" key="3">
    <source>
        <dbReference type="Proteomes" id="UP001497482"/>
    </source>
</evidence>
<dbReference type="Proteomes" id="UP001497482">
    <property type="component" value="Chromosome 9"/>
</dbReference>
<feature type="region of interest" description="Disordered" evidence="1">
    <location>
        <begin position="1"/>
        <end position="395"/>
    </location>
</feature>
<sequence>MEGGRQREEGKPWKKTTAARTAGQNSQAIDETTQTQDEGGVSTAARGTGGSPGIGEKEKPEIRGTSTTEGREPHTGDQSTRKKPNKEHETGSKEQTHNNSNVRRNAHRIKEDHRPERQLREFSKAPTDPPNNTGQGGSTDARTDPLIYSFHEGPTPTVPAHREADGQRTPGSRAATYSIQQPRTVGTEGTDAARNRRTAIIGTSAPRRPPKEPPTKRLGSTRHLHSTASARHLHITLQPHASGREKRAQGWAKKSRHTSPQYGTQPEHNVPGGRQQLPRHRKRPAPKPRQDRPTPQARQTNARVKLEAPEPHPHTHRELRSPRTQTLNPRHPETMPGTTAGDGEAHPYGPHAGATRNKHPSATEENRSKRAPTAPVPAPRPERGHNRGRRKRAER</sequence>
<proteinExistence type="predicted"/>
<dbReference type="EMBL" id="OZ035831">
    <property type="protein sequence ID" value="CAL1614641.1"/>
    <property type="molecule type" value="Genomic_DNA"/>
</dbReference>
<name>A0AAV2MNM8_KNICA</name>
<reference evidence="2 3" key="1">
    <citation type="submission" date="2024-04" db="EMBL/GenBank/DDBJ databases">
        <authorList>
            <person name="Waldvogel A.-M."/>
            <person name="Schoenle A."/>
        </authorList>
    </citation>
    <scope>NUCLEOTIDE SEQUENCE [LARGE SCALE GENOMIC DNA]</scope>
</reference>
<gene>
    <name evidence="2" type="ORF">KC01_LOCUS40677</name>
</gene>
<feature type="compositionally biased region" description="Basic residues" evidence="1">
    <location>
        <begin position="277"/>
        <end position="286"/>
    </location>
</feature>
<feature type="compositionally biased region" description="Basic and acidic residues" evidence="1">
    <location>
        <begin position="108"/>
        <end position="123"/>
    </location>
</feature>
<protein>
    <submittedName>
        <fullName evidence="2">Uncharacterized protein</fullName>
    </submittedName>
</protein>
<feature type="compositionally biased region" description="Basic and acidic residues" evidence="1">
    <location>
        <begin position="1"/>
        <end position="12"/>
    </location>
</feature>
<evidence type="ECO:0000313" key="2">
    <source>
        <dbReference type="EMBL" id="CAL1614641.1"/>
    </source>
</evidence>
<keyword evidence="3" id="KW-1185">Reference proteome</keyword>
<organism evidence="2 3">
    <name type="scientific">Knipowitschia caucasica</name>
    <name type="common">Caucasian dwarf goby</name>
    <name type="synonym">Pomatoschistus caucasicus</name>
    <dbReference type="NCBI Taxonomy" id="637954"/>
    <lineage>
        <taxon>Eukaryota</taxon>
        <taxon>Metazoa</taxon>
        <taxon>Chordata</taxon>
        <taxon>Craniata</taxon>
        <taxon>Vertebrata</taxon>
        <taxon>Euteleostomi</taxon>
        <taxon>Actinopterygii</taxon>
        <taxon>Neopterygii</taxon>
        <taxon>Teleostei</taxon>
        <taxon>Neoteleostei</taxon>
        <taxon>Acanthomorphata</taxon>
        <taxon>Gobiaria</taxon>
        <taxon>Gobiiformes</taxon>
        <taxon>Gobioidei</taxon>
        <taxon>Gobiidae</taxon>
        <taxon>Gobiinae</taxon>
        <taxon>Knipowitschia</taxon>
    </lineage>
</organism>
<dbReference type="AlphaFoldDB" id="A0AAV2MNM8"/>
<feature type="compositionally biased region" description="Basic and acidic residues" evidence="1">
    <location>
        <begin position="86"/>
        <end position="96"/>
    </location>
</feature>